<evidence type="ECO:0000256" key="6">
    <source>
        <dbReference type="SAM" id="Phobius"/>
    </source>
</evidence>
<dbReference type="AlphaFoldDB" id="A0A2T6AN15"/>
<evidence type="ECO:0000256" key="3">
    <source>
        <dbReference type="ARBA" id="ARBA00022692"/>
    </source>
</evidence>
<keyword evidence="2" id="KW-1003">Cell membrane</keyword>
<evidence type="ECO:0000313" key="8">
    <source>
        <dbReference type="EMBL" id="PTX45211.1"/>
    </source>
</evidence>
<evidence type="ECO:0000256" key="4">
    <source>
        <dbReference type="ARBA" id="ARBA00022989"/>
    </source>
</evidence>
<evidence type="ECO:0000256" key="5">
    <source>
        <dbReference type="ARBA" id="ARBA00023136"/>
    </source>
</evidence>
<keyword evidence="9" id="KW-1185">Reference proteome</keyword>
<evidence type="ECO:0000313" key="9">
    <source>
        <dbReference type="Proteomes" id="UP000244174"/>
    </source>
</evidence>
<dbReference type="RefSeq" id="WP_108171099.1">
    <property type="nucleotide sequence ID" value="NZ_QBKQ01000001.1"/>
</dbReference>
<dbReference type="Pfam" id="PF13396">
    <property type="entry name" value="PLDc_N"/>
    <property type="match status" value="1"/>
</dbReference>
<gene>
    <name evidence="8" type="ORF">C8P64_1202</name>
</gene>
<evidence type="ECO:0000259" key="7">
    <source>
        <dbReference type="Pfam" id="PF13396"/>
    </source>
</evidence>
<organism evidence="8 9">
    <name type="scientific">Christiangramia gaetbulicola</name>
    <dbReference type="NCBI Taxonomy" id="703340"/>
    <lineage>
        <taxon>Bacteria</taxon>
        <taxon>Pseudomonadati</taxon>
        <taxon>Bacteroidota</taxon>
        <taxon>Flavobacteriia</taxon>
        <taxon>Flavobacteriales</taxon>
        <taxon>Flavobacteriaceae</taxon>
        <taxon>Christiangramia</taxon>
    </lineage>
</organism>
<evidence type="ECO:0000256" key="2">
    <source>
        <dbReference type="ARBA" id="ARBA00022475"/>
    </source>
</evidence>
<feature type="transmembrane region" description="Helical" evidence="6">
    <location>
        <begin position="38"/>
        <end position="56"/>
    </location>
</feature>
<dbReference type="GO" id="GO:0005886">
    <property type="term" value="C:plasma membrane"/>
    <property type="evidence" value="ECO:0007669"/>
    <property type="project" value="UniProtKB-SubCell"/>
</dbReference>
<keyword evidence="5 6" id="KW-0472">Membrane</keyword>
<name>A0A2T6AN15_9FLAO</name>
<reference evidence="8 9" key="1">
    <citation type="submission" date="2018-04" db="EMBL/GenBank/DDBJ databases">
        <title>Genomic Encyclopedia of Archaeal and Bacterial Type Strains, Phase II (KMG-II): from individual species to whole genera.</title>
        <authorList>
            <person name="Goeker M."/>
        </authorList>
    </citation>
    <scope>NUCLEOTIDE SEQUENCE [LARGE SCALE GENOMIC DNA]</scope>
    <source>
        <strain evidence="8 9">DSM 23082</strain>
    </source>
</reference>
<dbReference type="InterPro" id="IPR027379">
    <property type="entry name" value="CLS_N"/>
</dbReference>
<proteinExistence type="predicted"/>
<accession>A0A2T6AN15</accession>
<sequence>MAPEVSIYLWQTHVITALILGFYILLKVKCKLELKTAWMLMVLFVPLIGSLAYLSFGRKYLKT</sequence>
<comment type="subcellular location">
    <subcellularLocation>
        <location evidence="1">Cell membrane</location>
        <topology evidence="1">Multi-pass membrane protein</topology>
    </subcellularLocation>
</comment>
<protein>
    <submittedName>
        <fullName evidence="8">Phospholipase D-like protein</fullName>
    </submittedName>
</protein>
<dbReference type="EMBL" id="QBKQ01000001">
    <property type="protein sequence ID" value="PTX45211.1"/>
    <property type="molecule type" value="Genomic_DNA"/>
</dbReference>
<keyword evidence="3 6" id="KW-0812">Transmembrane</keyword>
<evidence type="ECO:0000256" key="1">
    <source>
        <dbReference type="ARBA" id="ARBA00004651"/>
    </source>
</evidence>
<feature type="transmembrane region" description="Helical" evidence="6">
    <location>
        <begin position="6"/>
        <end position="26"/>
    </location>
</feature>
<dbReference type="Proteomes" id="UP000244174">
    <property type="component" value="Unassembled WGS sequence"/>
</dbReference>
<comment type="caution">
    <text evidence="8">The sequence shown here is derived from an EMBL/GenBank/DDBJ whole genome shotgun (WGS) entry which is preliminary data.</text>
</comment>
<dbReference type="OrthoDB" id="1123412at2"/>
<keyword evidence="4 6" id="KW-1133">Transmembrane helix</keyword>
<feature type="domain" description="Cardiolipin synthase N-terminal" evidence="7">
    <location>
        <begin position="35"/>
        <end position="58"/>
    </location>
</feature>